<dbReference type="Proteomes" id="UP000245838">
    <property type="component" value="Chromosome sggmmb4_Chromosome"/>
</dbReference>
<evidence type="ECO:0000256" key="1">
    <source>
        <dbReference type="SAM" id="MobiDB-lite"/>
    </source>
</evidence>
<reference evidence="2" key="1">
    <citation type="submission" date="2015-05" db="EMBL/GenBank/DDBJ databases">
        <authorList>
            <person name="Goodhead I."/>
        </authorList>
    </citation>
    <scope>NUCLEOTIDE SEQUENCE [LARGE SCALE GENOMIC DNA]</scope>
    <source>
        <strain evidence="2">B4</strain>
    </source>
</reference>
<feature type="compositionally biased region" description="Low complexity" evidence="1">
    <location>
        <begin position="15"/>
        <end position="26"/>
    </location>
</feature>
<organism evidence="2">
    <name type="scientific">Sodalis glossinidius (strain morsitans)</name>
    <dbReference type="NCBI Taxonomy" id="343509"/>
    <lineage>
        <taxon>Bacteria</taxon>
        <taxon>Pseudomonadati</taxon>
        <taxon>Pseudomonadota</taxon>
        <taxon>Gammaproteobacteria</taxon>
        <taxon>Enterobacterales</taxon>
        <taxon>Bruguierivoracaceae</taxon>
        <taxon>Sodalis</taxon>
    </lineage>
</organism>
<dbReference type="AlphaFoldDB" id="A0A193QIS7"/>
<feature type="region of interest" description="Disordered" evidence="1">
    <location>
        <begin position="1"/>
        <end position="28"/>
    </location>
</feature>
<evidence type="ECO:0000313" key="2">
    <source>
        <dbReference type="EMBL" id="CRL45089.1"/>
    </source>
</evidence>
<gene>
    <name evidence="2" type="ORF">SGGMMB4_02616</name>
</gene>
<name>A0A193QIS7_SODGM</name>
<accession>A0A193QIS7</accession>
<proteinExistence type="predicted"/>
<protein>
    <submittedName>
        <fullName evidence="2">Uncharacterized protein</fullName>
    </submittedName>
</protein>
<sequence length="121" mass="13341">MNRPLARKPISSITEPEQPEAAAEPETSVVVIATPEPAAAQPEPTPVDNTPLRDIETLDKHTVVALAGVRPAINIPRSKLLEIAQQILKYWDILPGIEDRREYGYQLLGSHPDNRHSAKPL</sequence>
<dbReference type="EMBL" id="LN854557">
    <property type="protein sequence ID" value="CRL45089.1"/>
    <property type="molecule type" value="Genomic_DNA"/>
</dbReference>